<dbReference type="HOGENOM" id="CLU_654700_0_0_1"/>
<feature type="transmembrane region" description="Helical" evidence="8">
    <location>
        <begin position="253"/>
        <end position="274"/>
    </location>
</feature>
<feature type="transmembrane region" description="Helical" evidence="8">
    <location>
        <begin position="475"/>
        <end position="495"/>
    </location>
</feature>
<evidence type="ECO:0000256" key="6">
    <source>
        <dbReference type="ARBA" id="ARBA00023136"/>
    </source>
</evidence>
<organism evidence="9 10">
    <name type="scientific">Tetrahymena thermophila (strain SB210)</name>
    <dbReference type="NCBI Taxonomy" id="312017"/>
    <lineage>
        <taxon>Eukaryota</taxon>
        <taxon>Sar</taxon>
        <taxon>Alveolata</taxon>
        <taxon>Ciliophora</taxon>
        <taxon>Intramacronucleata</taxon>
        <taxon>Oligohymenophorea</taxon>
        <taxon>Hymenostomatida</taxon>
        <taxon>Tetrahymenina</taxon>
        <taxon>Tetrahymenidae</taxon>
        <taxon>Tetrahymena</taxon>
    </lineage>
</organism>
<dbReference type="GO" id="GO:0005337">
    <property type="term" value="F:nucleoside transmembrane transporter activity"/>
    <property type="evidence" value="ECO:0007669"/>
    <property type="project" value="InterPro"/>
</dbReference>
<feature type="transmembrane region" description="Helical" evidence="8">
    <location>
        <begin position="218"/>
        <end position="241"/>
    </location>
</feature>
<protein>
    <submittedName>
        <fullName evidence="9">Equilibrative nucleoside transporter family protein</fullName>
    </submittedName>
</protein>
<comment type="similarity">
    <text evidence="2">Belongs to the SLC29A/ENT transporter (TC 2.A.57) family.</text>
</comment>
<evidence type="ECO:0000256" key="4">
    <source>
        <dbReference type="ARBA" id="ARBA00022692"/>
    </source>
</evidence>
<feature type="region of interest" description="Disordered" evidence="7">
    <location>
        <begin position="1"/>
        <end position="22"/>
    </location>
</feature>
<evidence type="ECO:0000313" key="10">
    <source>
        <dbReference type="Proteomes" id="UP000009168"/>
    </source>
</evidence>
<reference evidence="10" key="1">
    <citation type="journal article" date="2006" name="PLoS Biol.">
        <title>Macronuclear genome sequence of the ciliate Tetrahymena thermophila, a model eukaryote.</title>
        <authorList>
            <person name="Eisen J.A."/>
            <person name="Coyne R.S."/>
            <person name="Wu M."/>
            <person name="Wu D."/>
            <person name="Thiagarajan M."/>
            <person name="Wortman J.R."/>
            <person name="Badger J.H."/>
            <person name="Ren Q."/>
            <person name="Amedeo P."/>
            <person name="Jones K.M."/>
            <person name="Tallon L.J."/>
            <person name="Delcher A.L."/>
            <person name="Salzberg S.L."/>
            <person name="Silva J.C."/>
            <person name="Haas B.J."/>
            <person name="Majoros W.H."/>
            <person name="Farzad M."/>
            <person name="Carlton J.M."/>
            <person name="Smith R.K. Jr."/>
            <person name="Garg J."/>
            <person name="Pearlman R.E."/>
            <person name="Karrer K.M."/>
            <person name="Sun L."/>
            <person name="Manning G."/>
            <person name="Elde N.C."/>
            <person name="Turkewitz A.P."/>
            <person name="Asai D.J."/>
            <person name="Wilkes D.E."/>
            <person name="Wang Y."/>
            <person name="Cai H."/>
            <person name="Collins K."/>
            <person name="Stewart B.A."/>
            <person name="Lee S.R."/>
            <person name="Wilamowska K."/>
            <person name="Weinberg Z."/>
            <person name="Ruzzo W.L."/>
            <person name="Wloga D."/>
            <person name="Gaertig J."/>
            <person name="Frankel J."/>
            <person name="Tsao C.-C."/>
            <person name="Gorovsky M.A."/>
            <person name="Keeling P.J."/>
            <person name="Waller R.F."/>
            <person name="Patron N.J."/>
            <person name="Cherry J.M."/>
            <person name="Stover N.A."/>
            <person name="Krieger C.J."/>
            <person name="del Toro C."/>
            <person name="Ryder H.F."/>
            <person name="Williamson S.C."/>
            <person name="Barbeau R.A."/>
            <person name="Hamilton E.P."/>
            <person name="Orias E."/>
        </authorList>
    </citation>
    <scope>NUCLEOTIDE SEQUENCE [LARGE SCALE GENOMIC DNA]</scope>
    <source>
        <strain evidence="10">SB210</strain>
    </source>
</reference>
<dbReference type="Proteomes" id="UP000009168">
    <property type="component" value="Unassembled WGS sequence"/>
</dbReference>
<dbReference type="GeneID" id="7838468"/>
<evidence type="ECO:0000256" key="2">
    <source>
        <dbReference type="ARBA" id="ARBA00007965"/>
    </source>
</evidence>
<dbReference type="InParanoid" id="Q22WJ1"/>
<dbReference type="EMBL" id="GG662820">
    <property type="protein sequence ID" value="EAR89426.2"/>
    <property type="molecule type" value="Genomic_DNA"/>
</dbReference>
<feature type="transmembrane region" description="Helical" evidence="8">
    <location>
        <begin position="85"/>
        <end position="105"/>
    </location>
</feature>
<gene>
    <name evidence="9" type="ORF">TTHERM_00155430</name>
</gene>
<evidence type="ECO:0000256" key="5">
    <source>
        <dbReference type="ARBA" id="ARBA00022989"/>
    </source>
</evidence>
<dbReference type="PANTHER" id="PTHR10332:SF10">
    <property type="entry name" value="EQUILIBRATIVE NUCLEOSIDE TRANSPORTER 4"/>
    <property type="match status" value="1"/>
</dbReference>
<feature type="transmembrane region" description="Helical" evidence="8">
    <location>
        <begin position="340"/>
        <end position="361"/>
    </location>
</feature>
<dbReference type="OMA" id="NTIWIPV"/>
<keyword evidence="5 8" id="KW-1133">Transmembrane helix</keyword>
<dbReference type="Pfam" id="PF01733">
    <property type="entry name" value="Nucleoside_tran"/>
    <property type="match status" value="1"/>
</dbReference>
<dbReference type="eggNOG" id="KOG1479">
    <property type="taxonomic scope" value="Eukaryota"/>
</dbReference>
<feature type="transmembrane region" description="Helical" evidence="8">
    <location>
        <begin position="403"/>
        <end position="424"/>
    </location>
</feature>
<evidence type="ECO:0000256" key="8">
    <source>
        <dbReference type="SAM" id="Phobius"/>
    </source>
</evidence>
<dbReference type="RefSeq" id="XP_001009671.2">
    <property type="nucleotide sequence ID" value="XM_001009671.3"/>
</dbReference>
<name>Q22WJ1_TETTS</name>
<evidence type="ECO:0000256" key="7">
    <source>
        <dbReference type="SAM" id="MobiDB-lite"/>
    </source>
</evidence>
<comment type="subcellular location">
    <subcellularLocation>
        <location evidence="1">Membrane</location>
        <topology evidence="1">Multi-pass membrane protein</topology>
    </subcellularLocation>
</comment>
<evidence type="ECO:0000313" key="9">
    <source>
        <dbReference type="EMBL" id="EAR89426.2"/>
    </source>
</evidence>
<keyword evidence="4 8" id="KW-0812">Transmembrane</keyword>
<dbReference type="OrthoDB" id="46396at2759"/>
<keyword evidence="6 8" id="KW-0472">Membrane</keyword>
<keyword evidence="3" id="KW-0813">Transport</keyword>
<keyword evidence="10" id="KW-1185">Reference proteome</keyword>
<dbReference type="PRINTS" id="PR01130">
    <property type="entry name" value="DERENTRNSPRT"/>
</dbReference>
<accession>Q22WJ1</accession>
<proteinExistence type="inferred from homology"/>
<sequence>MIQQNASLNMQPDQHNYSPPLSSVLNLKENEEDKRQNLNDISIKQDSQLNSFLSAQNAEETQKKIDDISKQIDQMYEVLPPVTNFFKFCFMMFGILAFAGWNAVITAFDYFSVRYPKETIPDVTFYFPFGVMVGDLLSGVTFVAQAKYFSVKSRFMYTVTVEVIVIISLCIVAMCYNNINGFWISMVLLFIDGWADNVKTNTFVVIAGSVHPQLNNLFWTYTAFSGLIMNALRFIVLGIFGDDLDSNANYGTLLYFIACAIIFIIAIICFAIFIKSNYYKTSLQIDALKQQKIQLEKELYFIKNQTEQISSTIQHKGISKMFWAAINYLKEFIFITKHTGFLSLYLFISFFETFLLFPGVCVFRKPEFKFLEFAWAAQVMMTAFNLGDFIGKYIGYIKQLHRLYWIYGLVILRISFVPIFILMALNEGSSILQNDYFIMCMIFLFSITNGFITTSLTHLSPRKITDPYIRDKVNFFSNFTMTLGIDLGIVLAIFLSNALPNYS</sequence>
<dbReference type="KEGG" id="tet:TTHERM_00155430"/>
<dbReference type="PANTHER" id="PTHR10332">
    <property type="entry name" value="EQUILIBRATIVE NUCLEOSIDE TRANSPORTER"/>
    <property type="match status" value="1"/>
</dbReference>
<evidence type="ECO:0000256" key="1">
    <source>
        <dbReference type="ARBA" id="ARBA00004141"/>
    </source>
</evidence>
<feature type="transmembrane region" description="Helical" evidence="8">
    <location>
        <begin position="436"/>
        <end position="454"/>
    </location>
</feature>
<evidence type="ECO:0000256" key="3">
    <source>
        <dbReference type="ARBA" id="ARBA00022448"/>
    </source>
</evidence>
<dbReference type="InterPro" id="IPR002259">
    <property type="entry name" value="Eqnu_transpt"/>
</dbReference>
<feature type="transmembrane region" description="Helical" evidence="8">
    <location>
        <begin position="125"/>
        <end position="143"/>
    </location>
</feature>
<dbReference type="GO" id="GO:0005886">
    <property type="term" value="C:plasma membrane"/>
    <property type="evidence" value="ECO:0007669"/>
    <property type="project" value="TreeGrafter"/>
</dbReference>
<dbReference type="AlphaFoldDB" id="Q22WJ1"/>